<dbReference type="PANTHER" id="PTHR14894:SF0">
    <property type="entry name" value="CDK5 REGULATORY SUBUNIT-ASSOCIATED PROTEIN 3"/>
    <property type="match status" value="1"/>
</dbReference>
<dbReference type="GO" id="GO:0007346">
    <property type="term" value="P:regulation of mitotic cell cycle"/>
    <property type="evidence" value="ECO:0007669"/>
    <property type="project" value="TreeGrafter"/>
</dbReference>
<dbReference type="PANTHER" id="PTHR14894">
    <property type="entry name" value="CDK5 REGULATORY SUBUNIT-ASSOCIATED PROTEIN 3"/>
    <property type="match status" value="1"/>
</dbReference>
<dbReference type="InterPro" id="IPR008491">
    <property type="entry name" value="CDK5RAP3"/>
</dbReference>
<dbReference type="OrthoDB" id="340432at2759"/>
<evidence type="ECO:0000313" key="3">
    <source>
        <dbReference type="Proteomes" id="UP000316726"/>
    </source>
</evidence>
<dbReference type="GO" id="GO:0012505">
    <property type="term" value="C:endomembrane system"/>
    <property type="evidence" value="ECO:0007669"/>
    <property type="project" value="TreeGrafter"/>
</dbReference>
<dbReference type="STRING" id="1764295.A0A5B8MU49"/>
<reference evidence="2 3" key="1">
    <citation type="submission" date="2018-07" db="EMBL/GenBank/DDBJ databases">
        <title>The complete nuclear genome of the prasinophyte Chloropicon primus (CCMP1205).</title>
        <authorList>
            <person name="Pombert J.-F."/>
            <person name="Otis C."/>
            <person name="Turmel M."/>
            <person name="Lemieux C."/>
        </authorList>
    </citation>
    <scope>NUCLEOTIDE SEQUENCE [LARGE SCALE GENOMIC DNA]</scope>
    <source>
        <strain evidence="2 3">CCMP1205</strain>
    </source>
</reference>
<sequence>MANEVESVGGGADPLVVGGGDHLLPIDLHYDKLIDWLVDRNKVPQDWRKRLKTLHNKLRHALDTTNHKEEDKELDGERRLAEEILVTLRGDLPDETVVPNGYHVLCELKSKLLEEGTTTAGIFGGPSGLAGDLHKLLKLYDRDGLSLVETAQFLVRATDYEIPSLQTKLDRIYAQVDDTERRQREYAKSMEACASNFRDACREWSVDPVDVEKGDDAALCKNLRGLPVELDKCVKEIKSGKVQDAIKYYRSFTEFVRDQVSSSGQGGEDDALKALDELLSGAREEMTLRLAYESVLPSDGRSASPDAAVAIVGLDDAPGNGESGEPTLSWDIGDAAAEEEEPTLSWDIDVTGGAEEGGEGEPTLSWDIDVGASGAGAIEAVNADATSSSSEEEEGLEGVVDGDVSKLCCHGFKQRILDDLWELSAFLGQRLAEGESQSGFWRDADSVDTKELLSSVGSIAGQLTCQEVERLDSLRNSRTREKIMRTLKQKQSQEGKYLEMIRAVEKRREGLQRESLGLRPKLKALVDHTKLLKRSVEQAISKQYDNRPVNVIGKINETLSSVL</sequence>
<comment type="similarity">
    <text evidence="1">Belongs to the CDK5RAP3 family.</text>
</comment>
<dbReference type="AlphaFoldDB" id="A0A5B8MU49"/>
<proteinExistence type="inferred from homology"/>
<gene>
    <name evidence="2" type="ORF">A3770_10p58020</name>
</gene>
<dbReference type="Pfam" id="PF05600">
    <property type="entry name" value="CDK5RAP3"/>
    <property type="match status" value="1"/>
</dbReference>
<evidence type="ECO:0000313" key="2">
    <source>
        <dbReference type="EMBL" id="QDZ23284.1"/>
    </source>
</evidence>
<keyword evidence="3" id="KW-1185">Reference proteome</keyword>
<name>A0A5B8MU49_9CHLO</name>
<evidence type="ECO:0000256" key="1">
    <source>
        <dbReference type="ARBA" id="ARBA00007478"/>
    </source>
</evidence>
<organism evidence="2 3">
    <name type="scientific">Chloropicon primus</name>
    <dbReference type="NCBI Taxonomy" id="1764295"/>
    <lineage>
        <taxon>Eukaryota</taxon>
        <taxon>Viridiplantae</taxon>
        <taxon>Chlorophyta</taxon>
        <taxon>Chloropicophyceae</taxon>
        <taxon>Chloropicales</taxon>
        <taxon>Chloropicaceae</taxon>
        <taxon>Chloropicon</taxon>
    </lineage>
</organism>
<protein>
    <submittedName>
        <fullName evidence="2">DUF773 domain-containing protein</fullName>
    </submittedName>
</protein>
<dbReference type="Proteomes" id="UP000316726">
    <property type="component" value="Chromosome 10"/>
</dbReference>
<accession>A0A5B8MU49</accession>
<dbReference type="EMBL" id="CP031043">
    <property type="protein sequence ID" value="QDZ23284.1"/>
    <property type="molecule type" value="Genomic_DNA"/>
</dbReference>